<reference evidence="1" key="1">
    <citation type="submission" date="2022-08" db="EMBL/GenBank/DDBJ databases">
        <title>Streptomyces changanensis sp. nov., an actinomycete isolated from soil.</title>
        <authorList>
            <person name="Wu H."/>
            <person name="Han L."/>
        </authorList>
    </citation>
    <scope>NUCLEOTIDE SEQUENCE</scope>
    <source>
        <strain evidence="1">HL-66</strain>
    </source>
</reference>
<protein>
    <submittedName>
        <fullName evidence="1">DUF5133 domain-containing protein</fullName>
    </submittedName>
</protein>
<organism evidence="1 2">
    <name type="scientific">Streptomyces changanensis</name>
    <dbReference type="NCBI Taxonomy" id="2964669"/>
    <lineage>
        <taxon>Bacteria</taxon>
        <taxon>Bacillati</taxon>
        <taxon>Actinomycetota</taxon>
        <taxon>Actinomycetes</taxon>
        <taxon>Kitasatosporales</taxon>
        <taxon>Streptomycetaceae</taxon>
        <taxon>Streptomyces</taxon>
    </lineage>
</organism>
<evidence type="ECO:0000313" key="1">
    <source>
        <dbReference type="EMBL" id="UUS34428.1"/>
    </source>
</evidence>
<dbReference type="RefSeq" id="WP_232791053.1">
    <property type="nucleotide sequence ID" value="NZ_CP102332.1"/>
</dbReference>
<proteinExistence type="predicted"/>
<keyword evidence="2" id="KW-1185">Reference proteome</keyword>
<name>A0ABY5NEI3_9ACTN</name>
<evidence type="ECO:0000313" key="2">
    <source>
        <dbReference type="Proteomes" id="UP001060150"/>
    </source>
</evidence>
<dbReference type="Pfam" id="PF17196">
    <property type="entry name" value="DUF5133"/>
    <property type="match status" value="1"/>
</dbReference>
<sequence length="82" mass="8656">MLTPAPQYLRTLLARYADLRIAQSRGEKGLQHRLDDVVYTLCVATGTACVDDALAAADAMLASRALGVDRPVLATQGAELAA</sequence>
<accession>A0ABY5NEI3</accession>
<dbReference type="InterPro" id="IPR033457">
    <property type="entry name" value="DUF5133"/>
</dbReference>
<dbReference type="Proteomes" id="UP001060150">
    <property type="component" value="Chromosome"/>
</dbReference>
<gene>
    <name evidence="1" type="ORF">NRO40_28800</name>
</gene>
<dbReference type="EMBL" id="CP102332">
    <property type="protein sequence ID" value="UUS34428.1"/>
    <property type="molecule type" value="Genomic_DNA"/>
</dbReference>